<dbReference type="SUPFAM" id="SSF46785">
    <property type="entry name" value="Winged helix' DNA-binding domain"/>
    <property type="match status" value="1"/>
</dbReference>
<keyword evidence="2" id="KW-1185">Reference proteome</keyword>
<dbReference type="Proteomes" id="UP000662088">
    <property type="component" value="Unassembled WGS sequence"/>
</dbReference>
<protein>
    <submittedName>
        <fullName evidence="1">Helix-turn-helix domain-containing protein</fullName>
    </submittedName>
</protein>
<name>A0A8I0DP83_9CLOT</name>
<evidence type="ECO:0000313" key="1">
    <source>
        <dbReference type="EMBL" id="MBC5641154.1"/>
    </source>
</evidence>
<dbReference type="AlphaFoldDB" id="A0A8I0DP83"/>
<dbReference type="RefSeq" id="WP_186835610.1">
    <property type="nucleotide sequence ID" value="NZ_JACOOQ010000025.1"/>
</dbReference>
<gene>
    <name evidence="1" type="ORF">H8R92_12175</name>
</gene>
<evidence type="ECO:0000313" key="2">
    <source>
        <dbReference type="Proteomes" id="UP000662088"/>
    </source>
</evidence>
<proteinExistence type="predicted"/>
<organism evidence="1 2">
    <name type="scientific">Clostridium lentum</name>
    <dbReference type="NCBI Taxonomy" id="2763037"/>
    <lineage>
        <taxon>Bacteria</taxon>
        <taxon>Bacillati</taxon>
        <taxon>Bacillota</taxon>
        <taxon>Clostridia</taxon>
        <taxon>Eubacteriales</taxon>
        <taxon>Clostridiaceae</taxon>
        <taxon>Clostridium</taxon>
    </lineage>
</organism>
<sequence length="103" mass="12204">MRNDLSMQEKAFYIYVCGFGEKCFQSQANICKDLNITGPTLRKLMKSLEEKNYIYVQRKYSHKTKEKATPVIFPITLDEKTELLSHHSQQIIRYLQNTYPSDY</sequence>
<dbReference type="InterPro" id="IPR036388">
    <property type="entry name" value="WH-like_DNA-bd_sf"/>
</dbReference>
<dbReference type="InterPro" id="IPR036390">
    <property type="entry name" value="WH_DNA-bd_sf"/>
</dbReference>
<dbReference type="Pfam" id="PF13730">
    <property type="entry name" value="HTH_36"/>
    <property type="match status" value="1"/>
</dbReference>
<comment type="caution">
    <text evidence="1">The sequence shown here is derived from an EMBL/GenBank/DDBJ whole genome shotgun (WGS) entry which is preliminary data.</text>
</comment>
<reference evidence="1" key="1">
    <citation type="submission" date="2020-08" db="EMBL/GenBank/DDBJ databases">
        <title>Genome public.</title>
        <authorList>
            <person name="Liu C."/>
            <person name="Sun Q."/>
        </authorList>
    </citation>
    <scope>NUCLEOTIDE SEQUENCE</scope>
    <source>
        <strain evidence="1">NSJ-42</strain>
    </source>
</reference>
<dbReference type="EMBL" id="JACOOQ010000025">
    <property type="protein sequence ID" value="MBC5641154.1"/>
    <property type="molecule type" value="Genomic_DNA"/>
</dbReference>
<dbReference type="Gene3D" id="1.10.10.10">
    <property type="entry name" value="Winged helix-like DNA-binding domain superfamily/Winged helix DNA-binding domain"/>
    <property type="match status" value="1"/>
</dbReference>
<accession>A0A8I0DP83</accession>